<reference evidence="2" key="1">
    <citation type="submission" date="2020-10" db="EMBL/GenBank/DDBJ databases">
        <authorList>
            <person name="Castelo-Branco R."/>
            <person name="Eusebio N."/>
            <person name="Adriana R."/>
            <person name="Vieira A."/>
            <person name="Brugerolle De Fraissinette N."/>
            <person name="Rezende De Castro R."/>
            <person name="Schneider M.P."/>
            <person name="Vasconcelos V."/>
            <person name="Leao P.N."/>
        </authorList>
    </citation>
    <scope>NUCLEOTIDE SEQUENCE</scope>
    <source>
        <strain evidence="2">LEGE 07157</strain>
    </source>
</reference>
<proteinExistence type="predicted"/>
<evidence type="ECO:0000313" key="3">
    <source>
        <dbReference type="Proteomes" id="UP000654482"/>
    </source>
</evidence>
<evidence type="ECO:0000313" key="2">
    <source>
        <dbReference type="EMBL" id="MBE9118724.1"/>
    </source>
</evidence>
<dbReference type="Proteomes" id="UP000654482">
    <property type="component" value="Unassembled WGS sequence"/>
</dbReference>
<keyword evidence="3" id="KW-1185">Reference proteome</keyword>
<dbReference type="CDD" id="cd00229">
    <property type="entry name" value="SGNH_hydrolase"/>
    <property type="match status" value="1"/>
</dbReference>
<gene>
    <name evidence="2" type="ORF">IQ249_22805</name>
</gene>
<accession>A0A8J7E5L9</accession>
<dbReference type="Gene3D" id="3.40.50.1110">
    <property type="entry name" value="SGNH hydrolase"/>
    <property type="match status" value="1"/>
</dbReference>
<comment type="caution">
    <text evidence="2">The sequence shown here is derived from an EMBL/GenBank/DDBJ whole genome shotgun (WGS) entry which is preliminary data.</text>
</comment>
<dbReference type="InterPro" id="IPR013830">
    <property type="entry name" value="SGNH_hydro"/>
</dbReference>
<dbReference type="Pfam" id="PF13472">
    <property type="entry name" value="Lipase_GDSL_2"/>
    <property type="match status" value="1"/>
</dbReference>
<organism evidence="2 3">
    <name type="scientific">Lusitaniella coriacea LEGE 07157</name>
    <dbReference type="NCBI Taxonomy" id="945747"/>
    <lineage>
        <taxon>Bacteria</taxon>
        <taxon>Bacillati</taxon>
        <taxon>Cyanobacteriota</taxon>
        <taxon>Cyanophyceae</taxon>
        <taxon>Spirulinales</taxon>
        <taxon>Lusitaniellaceae</taxon>
        <taxon>Lusitaniella</taxon>
    </lineage>
</organism>
<name>A0A8J7E5L9_9CYAN</name>
<dbReference type="GO" id="GO:0016787">
    <property type="term" value="F:hydrolase activity"/>
    <property type="evidence" value="ECO:0007669"/>
    <property type="project" value="UniProtKB-KW"/>
</dbReference>
<sequence>MRKSLLIYGTCAAITSLIAIEGGLRLAVGLGNPPLVIADEEMGYRFKPNQKLYRFGNRVEYNQFSQRSEPIEPQKSQGTFRILMLGDSVLNGGNRTDQGKTISEQLEAKLSKEEESVEVLNASANSWGIGNQLGYLRKFGTFESDVVILQIGTHDLLQPTSTGKNLAQTEKPPSAISEAIFTYILPRLRGWLASSSAVKVNAAKPLDMLFQENLERLDAIARLVREQNIPLYILYTPDRRDLLPTPNEPPYKTQFFQHLAASNIPITDTHNAWSKLPPQTAKSYFVDSVHLSLGGQQSAADLLFQQLRENN</sequence>
<feature type="domain" description="SGNH hydrolase-type esterase" evidence="1">
    <location>
        <begin position="85"/>
        <end position="297"/>
    </location>
</feature>
<dbReference type="SUPFAM" id="SSF52266">
    <property type="entry name" value="SGNH hydrolase"/>
    <property type="match status" value="1"/>
</dbReference>
<keyword evidence="2" id="KW-0378">Hydrolase</keyword>
<protein>
    <submittedName>
        <fullName evidence="2">SGNH/GDSL hydrolase family protein</fullName>
    </submittedName>
</protein>
<dbReference type="EMBL" id="JADEWZ010000057">
    <property type="protein sequence ID" value="MBE9118724.1"/>
    <property type="molecule type" value="Genomic_DNA"/>
</dbReference>
<dbReference type="RefSeq" id="WP_194031814.1">
    <property type="nucleotide sequence ID" value="NZ_JADEWZ010000057.1"/>
</dbReference>
<evidence type="ECO:0000259" key="1">
    <source>
        <dbReference type="Pfam" id="PF13472"/>
    </source>
</evidence>
<dbReference type="InterPro" id="IPR036514">
    <property type="entry name" value="SGNH_hydro_sf"/>
</dbReference>
<dbReference type="AlphaFoldDB" id="A0A8J7E5L9"/>